<name>A0A2G0CB64_9BACT</name>
<keyword evidence="2" id="KW-1185">Reference proteome</keyword>
<organism evidence="1 2">
    <name type="scientific">Neolewinella marina</name>
    <dbReference type="NCBI Taxonomy" id="438751"/>
    <lineage>
        <taxon>Bacteria</taxon>
        <taxon>Pseudomonadati</taxon>
        <taxon>Bacteroidota</taxon>
        <taxon>Saprospiria</taxon>
        <taxon>Saprospirales</taxon>
        <taxon>Lewinellaceae</taxon>
        <taxon>Neolewinella</taxon>
    </lineage>
</organism>
<evidence type="ECO:0000313" key="2">
    <source>
        <dbReference type="Proteomes" id="UP000226437"/>
    </source>
</evidence>
<dbReference type="EMBL" id="PDLO01000011">
    <property type="protein sequence ID" value="PHK97202.1"/>
    <property type="molecule type" value="Genomic_DNA"/>
</dbReference>
<dbReference type="AlphaFoldDB" id="A0A2G0CB64"/>
<accession>A0A2G0CB64</accession>
<dbReference type="Proteomes" id="UP000226437">
    <property type="component" value="Unassembled WGS sequence"/>
</dbReference>
<protein>
    <submittedName>
        <fullName evidence="1">Uncharacterized protein</fullName>
    </submittedName>
</protein>
<evidence type="ECO:0000313" key="1">
    <source>
        <dbReference type="EMBL" id="PHK97202.1"/>
    </source>
</evidence>
<gene>
    <name evidence="1" type="ORF">CGL56_17325</name>
</gene>
<proteinExistence type="predicted"/>
<comment type="caution">
    <text evidence="1">The sequence shown here is derived from an EMBL/GenBank/DDBJ whole genome shotgun (WGS) entry which is preliminary data.</text>
</comment>
<reference evidence="1 2" key="1">
    <citation type="submission" date="2017-10" db="EMBL/GenBank/DDBJ databases">
        <title>The draft genome sequence of Lewinella marina KCTC 32374.</title>
        <authorList>
            <person name="Wang K."/>
        </authorList>
    </citation>
    <scope>NUCLEOTIDE SEQUENCE [LARGE SCALE GENOMIC DNA]</scope>
    <source>
        <strain evidence="1 2">MKG-38</strain>
    </source>
</reference>
<sequence>MVVLAFIYCRQVRGGGHFLAAGKGSVGRHSCRYGRVLVHQGDDQNTFGPFPLSIDGGPGAENDGFIRTLAGLYYVGISDVGVITFEGGRGPFLIVYDSGFTTSFSGVYRVD</sequence>